<sequence length="109" mass="12069">MKCTFDPKQYLKQQEVLTGEMIAGIADILEDAGIEGDQLKELAGKIAFDVACKIDDVSGLEFEGDEAHPFLMFVSEQNEEELIHFGGNSATHEMVFGILNAMFSETHNK</sequence>
<organism evidence="1 2">
    <name type="scientific">Candidatus Thiodiazotropha taylori</name>
    <dbReference type="NCBI Taxonomy" id="2792791"/>
    <lineage>
        <taxon>Bacteria</taxon>
        <taxon>Pseudomonadati</taxon>
        <taxon>Pseudomonadota</taxon>
        <taxon>Gammaproteobacteria</taxon>
        <taxon>Chromatiales</taxon>
        <taxon>Sedimenticolaceae</taxon>
        <taxon>Candidatus Thiodiazotropha</taxon>
    </lineage>
</organism>
<dbReference type="AlphaFoldDB" id="A0A9E4N559"/>
<name>A0A9E4N559_9GAMM</name>
<proteinExistence type="predicted"/>
<dbReference type="Proteomes" id="UP000886667">
    <property type="component" value="Unassembled WGS sequence"/>
</dbReference>
<accession>A0A9E4N559</accession>
<evidence type="ECO:0000313" key="1">
    <source>
        <dbReference type="EMBL" id="MCG7947289.1"/>
    </source>
</evidence>
<protein>
    <submittedName>
        <fullName evidence="1">Uncharacterized protein</fullName>
    </submittedName>
</protein>
<comment type="caution">
    <text evidence="1">The sequence shown here is derived from an EMBL/GenBank/DDBJ whole genome shotgun (WGS) entry which is preliminary data.</text>
</comment>
<gene>
    <name evidence="1" type="ORF">JAZ07_13170</name>
</gene>
<dbReference type="EMBL" id="JAEPCM010000458">
    <property type="protein sequence ID" value="MCG7947289.1"/>
    <property type="molecule type" value="Genomic_DNA"/>
</dbReference>
<evidence type="ECO:0000313" key="2">
    <source>
        <dbReference type="Proteomes" id="UP000886667"/>
    </source>
</evidence>
<reference evidence="1" key="1">
    <citation type="journal article" date="2021" name="Proc. Natl. Acad. Sci. U.S.A.">
        <title>Global biogeography of chemosynthetic symbionts reveals both localized and globally distributed symbiont groups. .</title>
        <authorList>
            <person name="Osvatic J.T."/>
            <person name="Wilkins L.G.E."/>
            <person name="Leibrecht L."/>
            <person name="Leray M."/>
            <person name="Zauner S."/>
            <person name="Polzin J."/>
            <person name="Camacho Y."/>
            <person name="Gros O."/>
            <person name="van Gils J.A."/>
            <person name="Eisen J.A."/>
            <person name="Petersen J.M."/>
            <person name="Yuen B."/>
        </authorList>
    </citation>
    <scope>NUCLEOTIDE SEQUENCE</scope>
    <source>
        <strain evidence="1">MAGclacostrist064TRANS</strain>
    </source>
</reference>